<dbReference type="PaxDb" id="30732-ENSOMEP00000035609"/>
<evidence type="ECO:0000313" key="9">
    <source>
        <dbReference type="Proteomes" id="UP000261560"/>
    </source>
</evidence>
<evidence type="ECO:0000256" key="3">
    <source>
        <dbReference type="ARBA" id="ARBA00022801"/>
    </source>
</evidence>
<feature type="domain" description="PARG catalytic Macro" evidence="6">
    <location>
        <begin position="366"/>
        <end position="566"/>
    </location>
</feature>
<reference evidence="8" key="2">
    <citation type="submission" date="2025-09" db="UniProtKB">
        <authorList>
            <consortium name="Ensembl"/>
        </authorList>
    </citation>
    <scope>IDENTIFICATION</scope>
</reference>
<keyword evidence="3" id="KW-0378">Hydrolase</keyword>
<dbReference type="Pfam" id="PF20811">
    <property type="entry name" value="PARG_cat_N"/>
    <property type="match status" value="1"/>
</dbReference>
<evidence type="ECO:0000259" key="6">
    <source>
        <dbReference type="Pfam" id="PF05028"/>
    </source>
</evidence>
<dbReference type="GO" id="GO:0005634">
    <property type="term" value="C:nucleus"/>
    <property type="evidence" value="ECO:0007669"/>
    <property type="project" value="TreeGrafter"/>
</dbReference>
<feature type="active site" evidence="4">
    <location>
        <position position="397"/>
    </location>
</feature>
<dbReference type="GO" id="GO:0006282">
    <property type="term" value="P:regulation of DNA repair"/>
    <property type="evidence" value="ECO:0007669"/>
    <property type="project" value="InterPro"/>
</dbReference>
<evidence type="ECO:0000256" key="2">
    <source>
        <dbReference type="ARBA" id="ARBA00012255"/>
    </source>
</evidence>
<feature type="compositionally biased region" description="Basic and acidic residues" evidence="5">
    <location>
        <begin position="56"/>
        <end position="67"/>
    </location>
</feature>
<dbReference type="STRING" id="30732.ENSOMEP00000035609"/>
<feature type="region of interest" description="Disordered" evidence="5">
    <location>
        <begin position="1"/>
        <end position="107"/>
    </location>
</feature>
<dbReference type="GeneID" id="112163123"/>
<dbReference type="OrthoDB" id="1937899at2759"/>
<dbReference type="InterPro" id="IPR046372">
    <property type="entry name" value="PARG_cat_C"/>
</dbReference>
<feature type="compositionally biased region" description="Basic and acidic residues" evidence="5">
    <location>
        <begin position="29"/>
        <end position="47"/>
    </location>
</feature>
<dbReference type="EC" id="3.2.1.143" evidence="2"/>
<name>A0A3B3E1M1_ORYME</name>
<dbReference type="PANTHER" id="PTHR12837:SF9">
    <property type="entry name" value="POLY(ADP-RIBOSE) GLYCOHYDROLASE"/>
    <property type="match status" value="1"/>
</dbReference>
<feature type="domain" description="PARG helical" evidence="7">
    <location>
        <begin position="238"/>
        <end position="357"/>
    </location>
</feature>
<dbReference type="GO" id="GO:0009225">
    <property type="term" value="P:nucleotide-sugar metabolic process"/>
    <property type="evidence" value="ECO:0007669"/>
    <property type="project" value="TreeGrafter"/>
</dbReference>
<feature type="active site" evidence="4">
    <location>
        <position position="415"/>
    </location>
</feature>
<proteinExistence type="inferred from homology"/>
<feature type="active site" evidence="4">
    <location>
        <position position="416"/>
    </location>
</feature>
<dbReference type="GO" id="GO:0004649">
    <property type="term" value="F:poly(ADP-ribose) glycohydrolase activity"/>
    <property type="evidence" value="ECO:0007669"/>
    <property type="project" value="UniProtKB-EC"/>
</dbReference>
<evidence type="ECO:0000313" key="8">
    <source>
        <dbReference type="Ensembl" id="ENSOMEP00000035609.1"/>
    </source>
</evidence>
<sequence>MSKGNHKNDSRNVRSVLQPDLPENNNMKPEPDDHRGTCSAHKDEKRSLMMADGGSEEDRKGSAHKDGSGNISAIAGFDPDGGRTNPSGHASGSAGYPEIQRGMGGEEHPSCWKLDDLKKLSDCEENLGYLKFDRMHAVLVDVGILYNSHRLVPIKGKDAWDSNHVKMPNSVRNQIAPNQGPKWKQISKHLSGLARQKEADVKDVANAIGHFNPKYQSRWTFDALFSLVKTTPPSENDLHKLFPKIAALALKLPDEVQKAIPLLQRGHDASIYLSRVQIACLLANAFFCTFPHRNASNRTAEYHSYPSINFSSLFGKPLNRKIQKLKAIMHYFRVVTDERMHEGTDKAEANGLVTFERRCLRDADTPCWKSCTETLSKLHVTSRGHIEDDGADFLQVDFAAKVIGGGVLDSGLVQEEILFLLYPELIVSRLFTQELDDNECLIITGLRRFSIYEGYSDSFQWVGPYDATQKRDKWRRLKCQIVAIDALHFKDPKQQYDMRAIERELNKAYCGFRRSDKLQEPDIATGKWGCGAFNGDPQLKAMIQLMAAAKAGRGLAFFTFKDHQLAKELLDVYQLLVSRGFTVGELYELLENFCTAVRRHKDESLFDFIRKSWSKL</sequence>
<dbReference type="OMA" id="FVKCIPK"/>
<dbReference type="GO" id="GO:1990966">
    <property type="term" value="P:ATP generation from poly-ADP-D-ribose"/>
    <property type="evidence" value="ECO:0007669"/>
    <property type="project" value="TreeGrafter"/>
</dbReference>
<dbReference type="InterPro" id="IPR048362">
    <property type="entry name" value="PARG_helical"/>
</dbReference>
<dbReference type="InterPro" id="IPR007724">
    <property type="entry name" value="Poly_GlycHdrlase"/>
</dbReference>
<dbReference type="AlphaFoldDB" id="A0A3B3E1M1"/>
<comment type="similarity">
    <text evidence="1">Belongs to the poly(ADP-ribose) glycohydrolase family.</text>
</comment>
<evidence type="ECO:0000256" key="1">
    <source>
        <dbReference type="ARBA" id="ARBA00009545"/>
    </source>
</evidence>
<dbReference type="GeneTree" id="ENSGT00390000003652"/>
<protein>
    <recommendedName>
        <fullName evidence="2">poly(ADP-ribose) glycohydrolase</fullName>
        <ecNumber evidence="2">3.2.1.143</ecNumber>
    </recommendedName>
</protein>
<dbReference type="GO" id="GO:0005975">
    <property type="term" value="P:carbohydrate metabolic process"/>
    <property type="evidence" value="ECO:0007669"/>
    <property type="project" value="InterPro"/>
</dbReference>
<dbReference type="PANTHER" id="PTHR12837">
    <property type="entry name" value="POLY ADP-RIBOSE GLYCOHYDROLASE"/>
    <property type="match status" value="1"/>
</dbReference>
<dbReference type="Proteomes" id="UP000261560">
    <property type="component" value="Unplaced"/>
</dbReference>
<evidence type="ECO:0000256" key="5">
    <source>
        <dbReference type="SAM" id="MobiDB-lite"/>
    </source>
</evidence>
<keyword evidence="9" id="KW-1185">Reference proteome</keyword>
<dbReference type="Ensembl" id="ENSOMET00000030650.1">
    <property type="protein sequence ID" value="ENSOMEP00000035609.1"/>
    <property type="gene ID" value="ENSOMEG00000022943.1"/>
</dbReference>
<dbReference type="GO" id="GO:0005737">
    <property type="term" value="C:cytoplasm"/>
    <property type="evidence" value="ECO:0007669"/>
    <property type="project" value="TreeGrafter"/>
</dbReference>
<dbReference type="RefSeq" id="XP_024155067.1">
    <property type="nucleotide sequence ID" value="XM_024299299.2"/>
</dbReference>
<reference evidence="8" key="1">
    <citation type="submission" date="2025-08" db="UniProtKB">
        <authorList>
            <consortium name="Ensembl"/>
        </authorList>
    </citation>
    <scope>IDENTIFICATION</scope>
</reference>
<accession>A0A3B3E1M1</accession>
<organism evidence="8 9">
    <name type="scientific">Oryzias melastigma</name>
    <name type="common">Marine medaka</name>
    <dbReference type="NCBI Taxonomy" id="30732"/>
    <lineage>
        <taxon>Eukaryota</taxon>
        <taxon>Metazoa</taxon>
        <taxon>Chordata</taxon>
        <taxon>Craniata</taxon>
        <taxon>Vertebrata</taxon>
        <taxon>Euteleostomi</taxon>
        <taxon>Actinopterygii</taxon>
        <taxon>Neopterygii</taxon>
        <taxon>Teleostei</taxon>
        <taxon>Neoteleostei</taxon>
        <taxon>Acanthomorphata</taxon>
        <taxon>Ovalentaria</taxon>
        <taxon>Atherinomorphae</taxon>
        <taxon>Beloniformes</taxon>
        <taxon>Adrianichthyidae</taxon>
        <taxon>Oryziinae</taxon>
        <taxon>Oryzias</taxon>
    </lineage>
</organism>
<dbReference type="KEGG" id="oml:112163123"/>
<dbReference type="Pfam" id="PF05028">
    <property type="entry name" value="PARG_cat_C"/>
    <property type="match status" value="1"/>
</dbReference>
<evidence type="ECO:0000259" key="7">
    <source>
        <dbReference type="Pfam" id="PF20811"/>
    </source>
</evidence>
<dbReference type="CTD" id="797792"/>
<feature type="compositionally biased region" description="Basic and acidic residues" evidence="5">
    <location>
        <begin position="1"/>
        <end position="12"/>
    </location>
</feature>
<evidence type="ECO:0000256" key="4">
    <source>
        <dbReference type="PIRSR" id="PIRSR607724-1"/>
    </source>
</evidence>